<evidence type="ECO:0000313" key="1">
    <source>
        <dbReference type="EMBL" id="SVD95747.1"/>
    </source>
</evidence>
<protein>
    <submittedName>
        <fullName evidence="1">Uncharacterized protein</fullName>
    </submittedName>
</protein>
<sequence>MIVITLKKTDIIVFIVASDNPIIVKLTFLQLIVLSCSSFNISSLDKFKILLPKLQTKDSLKKPCSIPKW</sequence>
<organism evidence="1">
    <name type="scientific">marine metagenome</name>
    <dbReference type="NCBI Taxonomy" id="408172"/>
    <lineage>
        <taxon>unclassified sequences</taxon>
        <taxon>metagenomes</taxon>
        <taxon>ecological metagenomes</taxon>
    </lineage>
</organism>
<accession>A0A382ZJJ7</accession>
<proteinExistence type="predicted"/>
<dbReference type="AlphaFoldDB" id="A0A382ZJJ7"/>
<gene>
    <name evidence="1" type="ORF">METZ01_LOCUS448601</name>
</gene>
<dbReference type="EMBL" id="UINC01184503">
    <property type="protein sequence ID" value="SVD95747.1"/>
    <property type="molecule type" value="Genomic_DNA"/>
</dbReference>
<reference evidence="1" key="1">
    <citation type="submission" date="2018-05" db="EMBL/GenBank/DDBJ databases">
        <authorList>
            <person name="Lanie J.A."/>
            <person name="Ng W.-L."/>
            <person name="Kazmierczak K.M."/>
            <person name="Andrzejewski T.M."/>
            <person name="Davidsen T.M."/>
            <person name="Wayne K.J."/>
            <person name="Tettelin H."/>
            <person name="Glass J.I."/>
            <person name="Rusch D."/>
            <person name="Podicherti R."/>
            <person name="Tsui H.-C.T."/>
            <person name="Winkler M.E."/>
        </authorList>
    </citation>
    <scope>NUCLEOTIDE SEQUENCE</scope>
</reference>
<name>A0A382ZJJ7_9ZZZZ</name>